<dbReference type="RefSeq" id="WP_043805483.1">
    <property type="nucleotide sequence ID" value="NZ_AVCH01000219.1"/>
</dbReference>
<evidence type="ECO:0008006" key="3">
    <source>
        <dbReference type="Google" id="ProtNLM"/>
    </source>
</evidence>
<gene>
    <name evidence="1" type="ORF">N790_12425</name>
</gene>
<comment type="caution">
    <text evidence="1">The sequence shown here is derived from an EMBL/GenBank/DDBJ whole genome shotgun (WGS) entry which is preliminary data.</text>
</comment>
<dbReference type="AlphaFoldDB" id="A0A091AQX5"/>
<dbReference type="STRING" id="1384054.N790_12425"/>
<proteinExistence type="predicted"/>
<organism evidence="1 2">
    <name type="scientific">Arenimonas malthae CC-JY-1</name>
    <dbReference type="NCBI Taxonomy" id="1384054"/>
    <lineage>
        <taxon>Bacteria</taxon>
        <taxon>Pseudomonadati</taxon>
        <taxon>Pseudomonadota</taxon>
        <taxon>Gammaproteobacteria</taxon>
        <taxon>Lysobacterales</taxon>
        <taxon>Lysobacteraceae</taxon>
        <taxon>Arenimonas</taxon>
    </lineage>
</organism>
<protein>
    <recommendedName>
        <fullName evidence="3">STAS/SEC14 domain-containing protein</fullName>
    </recommendedName>
</protein>
<dbReference type="Proteomes" id="UP000029392">
    <property type="component" value="Unassembled WGS sequence"/>
</dbReference>
<reference evidence="1 2" key="1">
    <citation type="submission" date="2013-09" db="EMBL/GenBank/DDBJ databases">
        <title>Genome sequencing of Arenimonas malthae.</title>
        <authorList>
            <person name="Chen F."/>
            <person name="Wang G."/>
        </authorList>
    </citation>
    <scope>NUCLEOTIDE SEQUENCE [LARGE SCALE GENOMIC DNA]</scope>
    <source>
        <strain evidence="1 2">CC-JY-1</strain>
    </source>
</reference>
<dbReference type="PATRIC" id="fig|1384054.3.peg.2768"/>
<sequence>MAWNVEYLGEAGVVQVTAQGLHDRAMLRELTRDAVVAGHAHRCPRFLIDHRLTRLALGAAEIFDMPKRGEDAGFGPDLRIAIVIEPDSPARADFEFYAIQCGNLGIHFLRLFFDHAQALEWLSRDRAPRPAA</sequence>
<dbReference type="OrthoDB" id="5966214at2"/>
<evidence type="ECO:0000313" key="1">
    <source>
        <dbReference type="EMBL" id="KFN41527.1"/>
    </source>
</evidence>
<keyword evidence="2" id="KW-1185">Reference proteome</keyword>
<evidence type="ECO:0000313" key="2">
    <source>
        <dbReference type="Proteomes" id="UP000029392"/>
    </source>
</evidence>
<accession>A0A091AQX5</accession>
<name>A0A091AQX5_9GAMM</name>
<dbReference type="EMBL" id="AVCH01000219">
    <property type="protein sequence ID" value="KFN41527.1"/>
    <property type="molecule type" value="Genomic_DNA"/>
</dbReference>